<keyword evidence="3" id="KW-0732">Signal</keyword>
<dbReference type="RefSeq" id="WP_188877313.1">
    <property type="nucleotide sequence ID" value="NZ_BMOQ01000002.1"/>
</dbReference>
<keyword evidence="2" id="KW-0813">Transport</keyword>
<keyword evidence="6" id="KW-1185">Reference proteome</keyword>
<dbReference type="InterPro" id="IPR006059">
    <property type="entry name" value="SBP"/>
</dbReference>
<evidence type="ECO:0000313" key="6">
    <source>
        <dbReference type="Proteomes" id="UP000608850"/>
    </source>
</evidence>
<comment type="subcellular location">
    <subcellularLocation>
        <location evidence="1">Periplasm</location>
    </subcellularLocation>
</comment>
<sequence>MGTSRRSYLTGAAGSAFALTGLAGCLGGGGGSGSSTETTVTPTEDDPLVVSVFGGVFKEVLDEHLIQPFREETGIPVESQAQGGAANVLPKLESAVRGGNAPVDVADMSAIGTLRGRHSDLWMSWSDDEFDNVPKVSDDLITRASDSDEIIGVGSQAWFINLVSNTEVLADPPTSWTALWDSQYESQLGLLTPAQTSFLLDITAATHFDGEDLLSTKDGITQVFEKLAAVKPQSSLWYTNEANFEAQLKSGDAPAGMLYNDVTVVMEENGAPVTSTFVDEGSLLDSGRWVAPRTSDKRGAIVEFIDYASRPEVQDTVSRNLYTAPTVEQQHSSLDDQTFEKIVGPGLDAAIVPNYEMYIEREQFINQQWNELIIQS</sequence>
<dbReference type="Proteomes" id="UP000608850">
    <property type="component" value="Unassembled WGS sequence"/>
</dbReference>
<name>A0A830G9B1_9EURY</name>
<evidence type="ECO:0000256" key="3">
    <source>
        <dbReference type="ARBA" id="ARBA00022729"/>
    </source>
</evidence>
<evidence type="ECO:0000256" key="2">
    <source>
        <dbReference type="ARBA" id="ARBA00022448"/>
    </source>
</evidence>
<dbReference type="PANTHER" id="PTHR30006">
    <property type="entry name" value="THIAMINE-BINDING PERIPLASMIC PROTEIN-RELATED"/>
    <property type="match status" value="1"/>
</dbReference>
<keyword evidence="4" id="KW-0574">Periplasm</keyword>
<dbReference type="OrthoDB" id="30917at2157"/>
<dbReference type="AlphaFoldDB" id="A0A830G9B1"/>
<dbReference type="GO" id="GO:0042597">
    <property type="term" value="C:periplasmic space"/>
    <property type="evidence" value="ECO:0007669"/>
    <property type="project" value="UniProtKB-SubCell"/>
</dbReference>
<dbReference type="Gene3D" id="3.40.190.10">
    <property type="entry name" value="Periplasmic binding protein-like II"/>
    <property type="match status" value="2"/>
</dbReference>
<evidence type="ECO:0000256" key="4">
    <source>
        <dbReference type="ARBA" id="ARBA00022764"/>
    </source>
</evidence>
<dbReference type="GO" id="GO:0015888">
    <property type="term" value="P:thiamine transport"/>
    <property type="evidence" value="ECO:0007669"/>
    <property type="project" value="TreeGrafter"/>
</dbReference>
<dbReference type="EMBL" id="BMOQ01000002">
    <property type="protein sequence ID" value="GGN10951.1"/>
    <property type="molecule type" value="Genomic_DNA"/>
</dbReference>
<accession>A0A830G9B1</accession>
<organism evidence="5 6">
    <name type="scientific">Halarchaeum nitratireducens</name>
    <dbReference type="NCBI Taxonomy" id="489913"/>
    <lineage>
        <taxon>Archaea</taxon>
        <taxon>Methanobacteriati</taxon>
        <taxon>Methanobacteriota</taxon>
        <taxon>Stenosarchaea group</taxon>
        <taxon>Halobacteria</taxon>
        <taxon>Halobacteriales</taxon>
        <taxon>Halobacteriaceae</taxon>
    </lineage>
</organism>
<dbReference type="PANTHER" id="PTHR30006:SF3">
    <property type="entry name" value="THIAMINE-BINDING PERIPLASMIC PROTEIN"/>
    <property type="match status" value="1"/>
</dbReference>
<dbReference type="GO" id="GO:0030976">
    <property type="term" value="F:thiamine pyrophosphate binding"/>
    <property type="evidence" value="ECO:0007669"/>
    <property type="project" value="TreeGrafter"/>
</dbReference>
<evidence type="ECO:0000313" key="5">
    <source>
        <dbReference type="EMBL" id="GGN10951.1"/>
    </source>
</evidence>
<dbReference type="PROSITE" id="PS51257">
    <property type="entry name" value="PROKAR_LIPOPROTEIN"/>
    <property type="match status" value="1"/>
</dbReference>
<dbReference type="SUPFAM" id="SSF53850">
    <property type="entry name" value="Periplasmic binding protein-like II"/>
    <property type="match status" value="1"/>
</dbReference>
<proteinExistence type="predicted"/>
<dbReference type="GO" id="GO:0030975">
    <property type="term" value="F:thiamine binding"/>
    <property type="evidence" value="ECO:0007669"/>
    <property type="project" value="TreeGrafter"/>
</dbReference>
<comment type="caution">
    <text evidence="5">The sequence shown here is derived from an EMBL/GenBank/DDBJ whole genome shotgun (WGS) entry which is preliminary data.</text>
</comment>
<dbReference type="Pfam" id="PF13416">
    <property type="entry name" value="SBP_bac_8"/>
    <property type="match status" value="1"/>
</dbReference>
<evidence type="ECO:0000256" key="1">
    <source>
        <dbReference type="ARBA" id="ARBA00004418"/>
    </source>
</evidence>
<protein>
    <submittedName>
        <fullName evidence="5">ABC transporter substrate-binding protein</fullName>
    </submittedName>
</protein>
<reference evidence="5 6" key="1">
    <citation type="journal article" date="2019" name="Int. J. Syst. Evol. Microbiol.">
        <title>The Global Catalogue of Microorganisms (GCM) 10K type strain sequencing project: providing services to taxonomists for standard genome sequencing and annotation.</title>
        <authorList>
            <consortium name="The Broad Institute Genomics Platform"/>
            <consortium name="The Broad Institute Genome Sequencing Center for Infectious Disease"/>
            <person name="Wu L."/>
            <person name="Ma J."/>
        </authorList>
    </citation>
    <scope>NUCLEOTIDE SEQUENCE [LARGE SCALE GENOMIC DNA]</scope>
    <source>
        <strain evidence="5 6">JCM 16331</strain>
    </source>
</reference>
<gene>
    <name evidence="5" type="ORF">GCM10009021_08620</name>
</gene>